<dbReference type="CDD" id="cd00564">
    <property type="entry name" value="TMP_TenI"/>
    <property type="match status" value="1"/>
</dbReference>
<accession>V6SWY7</accession>
<organism evidence="4 5">
    <name type="scientific">Flavobacterium limnosediminis JC2902</name>
    <dbReference type="NCBI Taxonomy" id="1341181"/>
    <lineage>
        <taxon>Bacteria</taxon>
        <taxon>Pseudomonadati</taxon>
        <taxon>Bacteroidota</taxon>
        <taxon>Flavobacteriia</taxon>
        <taxon>Flavobacteriales</taxon>
        <taxon>Flavobacteriaceae</taxon>
        <taxon>Flavobacterium</taxon>
    </lineage>
</organism>
<comment type="caution">
    <text evidence="4">The sequence shown here is derived from an EMBL/GenBank/DDBJ whole genome shotgun (WGS) entry which is preliminary data.</text>
</comment>
<evidence type="ECO:0000259" key="3">
    <source>
        <dbReference type="Pfam" id="PF02581"/>
    </source>
</evidence>
<reference evidence="4 5" key="1">
    <citation type="submission" date="2013-08" db="EMBL/GenBank/DDBJ databases">
        <title>Flavobacterium limnosediminis JC2902 genome sequencing.</title>
        <authorList>
            <person name="Lee K."/>
            <person name="Yi H."/>
            <person name="Park S."/>
            <person name="Chun J."/>
        </authorList>
    </citation>
    <scope>NUCLEOTIDE SEQUENCE [LARGE SCALE GENOMIC DNA]</scope>
    <source>
        <strain evidence="4 5">JC2902</strain>
    </source>
</reference>
<dbReference type="Pfam" id="PF02581">
    <property type="entry name" value="TMP-TENI"/>
    <property type="match status" value="1"/>
</dbReference>
<dbReference type="PANTHER" id="PTHR20857:SF15">
    <property type="entry name" value="THIAMINE-PHOSPHATE SYNTHASE"/>
    <property type="match status" value="1"/>
</dbReference>
<protein>
    <submittedName>
        <fullName evidence="4">Thiamine monophosphate synthase</fullName>
    </submittedName>
</protein>
<dbReference type="RefSeq" id="WP_023578636.1">
    <property type="nucleotide sequence ID" value="NZ_AVGG01000003.1"/>
</dbReference>
<dbReference type="Proteomes" id="UP000018004">
    <property type="component" value="Unassembled WGS sequence"/>
</dbReference>
<evidence type="ECO:0000313" key="5">
    <source>
        <dbReference type="Proteomes" id="UP000018004"/>
    </source>
</evidence>
<dbReference type="AlphaFoldDB" id="V6SWY7"/>
<dbReference type="GO" id="GO:0009228">
    <property type="term" value="P:thiamine biosynthetic process"/>
    <property type="evidence" value="ECO:0007669"/>
    <property type="project" value="UniProtKB-KW"/>
</dbReference>
<keyword evidence="2" id="KW-0784">Thiamine biosynthesis</keyword>
<dbReference type="InterPro" id="IPR036206">
    <property type="entry name" value="ThiamineP_synth_sf"/>
</dbReference>
<dbReference type="PANTHER" id="PTHR20857">
    <property type="entry name" value="THIAMINE-PHOSPHATE PYROPHOSPHORYLASE"/>
    <property type="match status" value="1"/>
</dbReference>
<evidence type="ECO:0000313" key="4">
    <source>
        <dbReference type="EMBL" id="ESU28945.1"/>
    </source>
</evidence>
<dbReference type="InterPro" id="IPR013785">
    <property type="entry name" value="Aldolase_TIM"/>
</dbReference>
<dbReference type="eggNOG" id="COG0352">
    <property type="taxonomic scope" value="Bacteria"/>
</dbReference>
<evidence type="ECO:0000256" key="2">
    <source>
        <dbReference type="ARBA" id="ARBA00022977"/>
    </source>
</evidence>
<dbReference type="EMBL" id="AVGG01000003">
    <property type="protein sequence ID" value="ESU28945.1"/>
    <property type="molecule type" value="Genomic_DNA"/>
</dbReference>
<dbReference type="STRING" id="1341181.FLJC2902T_09770"/>
<dbReference type="InterPro" id="IPR022998">
    <property type="entry name" value="ThiamineP_synth_TenI"/>
</dbReference>
<dbReference type="GO" id="GO:0005737">
    <property type="term" value="C:cytoplasm"/>
    <property type="evidence" value="ECO:0007669"/>
    <property type="project" value="TreeGrafter"/>
</dbReference>
<proteinExistence type="predicted"/>
<dbReference type="SUPFAM" id="SSF51391">
    <property type="entry name" value="Thiamin phosphate synthase"/>
    <property type="match status" value="1"/>
</dbReference>
<comment type="pathway">
    <text evidence="1">Cofactor biosynthesis; thiamine diphosphate biosynthesis.</text>
</comment>
<evidence type="ECO:0000256" key="1">
    <source>
        <dbReference type="ARBA" id="ARBA00004948"/>
    </source>
</evidence>
<feature type="domain" description="Thiamine phosphate synthase/TenI" evidence="3">
    <location>
        <begin position="3"/>
        <end position="174"/>
    </location>
</feature>
<dbReference type="GO" id="GO:0004789">
    <property type="term" value="F:thiamine-phosphate diphosphorylase activity"/>
    <property type="evidence" value="ECO:0007669"/>
    <property type="project" value="TreeGrafter"/>
</dbReference>
<dbReference type="OrthoDB" id="194683at2"/>
<keyword evidence="5" id="KW-1185">Reference proteome</keyword>
<name>V6SWY7_9FLAO</name>
<dbReference type="PATRIC" id="fig|1341181.4.peg.968"/>
<dbReference type="Gene3D" id="3.20.20.70">
    <property type="entry name" value="Aldolase class I"/>
    <property type="match status" value="1"/>
</dbReference>
<gene>
    <name evidence="4" type="ORF">FLJC2902T_09770</name>
</gene>
<sequence>MIVITNPIPVPNEISIIHSLFAEGLSLLHIRKPDFTEAEMKLFVLAIGSEFKDRLVLHSQHHLAEEFEINRIHYSELKRKSIPDRFWKPIRYYSTSTHSIEAFNALETDFEYAFVSPVYPSISKPNYVSETNQIEAIKKRTNFRTKLVALGGLSSENIQQTLENGFDDVALLGTIWHSTNPIENFKKCQQIAHSF</sequence>